<dbReference type="Gene3D" id="2.60.40.3710">
    <property type="match status" value="1"/>
</dbReference>
<evidence type="ECO:0000313" key="3">
    <source>
        <dbReference type="EMBL" id="RCK79469.1"/>
    </source>
</evidence>
<dbReference type="EMBL" id="QOQW01000012">
    <property type="protein sequence ID" value="RCK79469.1"/>
    <property type="molecule type" value="Genomic_DNA"/>
</dbReference>
<reference evidence="3 4" key="1">
    <citation type="submission" date="2018-05" db="EMBL/GenBank/DDBJ databases">
        <title>A metagenomic window into the 2 km-deep terrestrial subsurface aquifer revealed taxonomically and functionally diverse microbial community comprising novel uncultured bacterial lineages.</title>
        <authorList>
            <person name="Kadnikov V.V."/>
            <person name="Mardanov A.V."/>
            <person name="Beletsky A.V."/>
            <person name="Banks D."/>
            <person name="Pimenov N.V."/>
            <person name="Frank Y.A."/>
            <person name="Karnachuk O.V."/>
            <person name="Ravin N.V."/>
        </authorList>
    </citation>
    <scope>NUCLEOTIDE SEQUENCE [LARGE SCALE GENOMIC DNA]</scope>
    <source>
        <strain evidence="3">BY5</strain>
    </source>
</reference>
<dbReference type="SUPFAM" id="SSF49265">
    <property type="entry name" value="Fibronectin type III"/>
    <property type="match status" value="2"/>
</dbReference>
<dbReference type="PROSITE" id="PS51257">
    <property type="entry name" value="PROKAR_LIPOPROTEIN"/>
    <property type="match status" value="1"/>
</dbReference>
<dbReference type="Pfam" id="PF13620">
    <property type="entry name" value="CarboxypepD_reg"/>
    <property type="match status" value="1"/>
</dbReference>
<dbReference type="Gene3D" id="2.60.40.1120">
    <property type="entry name" value="Carboxypeptidase-like, regulatory domain"/>
    <property type="match status" value="1"/>
</dbReference>
<sequence>MATGKAEAQRWRVVSIVWVAAVLGFLLAMGGCGSTDGGLADWLKPTPPTVLVQVEGLVWLPLGSGASRRESLGEASDRGAGVRAQAPTTGVPAPGATVFVEERPELRATTDAQGRFLIPNVPAGKYHLIAEAMPGATAYKQRSDLISLTGTGSSYRLTAPLQLVEANRRLWLYVKNGADQSALPGVTVTWWGRRSTTGAAGEVELGPLPSGIWPLQLEAVGFRARSLLLGFSANRQQYAEVQMTPLTAADPNQAPVVEVEKGFATLRTNEIGGLAAVGNDPDGDALTFDWVASGGGSLSVARGPTTLFTAPDVPGKVQIAVIGRDDRGGVGRCLLEFDVAAGGVVPNPNNRLPLAASRPYPADGAQNQSLRPVLTWQASDPDGDPLTFSVALAAAGQPLRIVATATTAPSFQAPRLTPFTTYFWQVIGRDPSGGTSLDNPVWRFSTGDGVNQPPNRPTRPLPPDLAVDQLPAVRLAWEGGDPDPDDRLTYEVWIGSAADRLTLASITTEAAYPLSGLGLGERVYWRVVARDARGGVVGGEVWRFDTFGVANRPPAQPVPDTPANGAIEVELSPRLAWQASDPDGDALRYDVFLGTGTPLAAISRDLAGSNLAVPAPLQPGTRYYWQVVVRDARGATNGDPAIWSFTTRTPPNAGPTVPQTVTPADGASQVSLSPVLAWRCTDPDGDPLTFDVFLDQASPPTNLAGPGVAATWWQVPVPLLEGQTYHWYVVARDGRGGGSTSPVFRFTTAAGVDSVAPSLVSVSPVAGASELARTTPIDLVFSEPMNRASVEAGTSFLVSPPVAGTFVWSSNAAVRFFPSEPWASGSYRTVTLASNTMRDLAGNLMVGGRTFGFAVACDLPLPAGKRSAGFALTAGFGQPVMVTVPGVPAGGAVHALLVGQTATASLQISGERGAVAARSTARAGQVPVAWRSTPEAAFRELERELPTPALAVSAATVAAPEIGSSRAFFIPAYQELATTTPFPGNVIEAICWGATDRTLLYVDRQVVLRDFTVLTALRSWFEEVVRPRLTDHFGAEPPFGPDNDRRLTILFTDAMRPELFGLFNAADLFLARPGDPALRESNQRKMLYVRFSGEDAASRHGAVAHEFAHMIQFWEKRARAGANVNEEIWLAEGLAQLAEEICGYGPAQGNARLSGLVRDALVQMRTLSVTGWQGPADYGLSYLFARFLTEGGRYATTRREATRALVATGAVGQTNVTALARESFSRVLGRFGLCLLLNRHALTGPAEYGLRDLNLTGTYAGIAWPGVPVEEVGDPPGATAEIPAHGLGFFRRTSTLGGTVTMRVTNLTAPVEAWFLDERR</sequence>
<dbReference type="InterPro" id="IPR003961">
    <property type="entry name" value="FN3_dom"/>
</dbReference>
<accession>A0A367ZNY2</accession>
<evidence type="ECO:0000256" key="1">
    <source>
        <dbReference type="ARBA" id="ARBA00022729"/>
    </source>
</evidence>
<comment type="caution">
    <text evidence="3">The sequence shown here is derived from an EMBL/GenBank/DDBJ whole genome shotgun (WGS) entry which is preliminary data.</text>
</comment>
<name>A0A367ZNY2_9BACT</name>
<keyword evidence="1" id="KW-0732">Signal</keyword>
<dbReference type="Pfam" id="PF13205">
    <property type="entry name" value="Big_5"/>
    <property type="match status" value="1"/>
</dbReference>
<proteinExistence type="predicted"/>
<evidence type="ECO:0000313" key="4">
    <source>
        <dbReference type="Proteomes" id="UP000252355"/>
    </source>
</evidence>
<evidence type="ECO:0000259" key="2">
    <source>
        <dbReference type="PROSITE" id="PS50853"/>
    </source>
</evidence>
<organism evidence="3 4">
    <name type="scientific">Candidatus Ozemobacter sibiricus</name>
    <dbReference type="NCBI Taxonomy" id="2268124"/>
    <lineage>
        <taxon>Bacteria</taxon>
        <taxon>Candidatus Ozemobacteria</taxon>
        <taxon>Candidatus Ozemobacterales</taxon>
        <taxon>Candidatus Ozemobacteraceae</taxon>
        <taxon>Candidatus Ozemobacter</taxon>
    </lineage>
</organism>
<dbReference type="InterPro" id="IPR008969">
    <property type="entry name" value="CarboxyPept-like_regulatory"/>
</dbReference>
<dbReference type="InterPro" id="IPR036116">
    <property type="entry name" value="FN3_sf"/>
</dbReference>
<dbReference type="SUPFAM" id="SSF49464">
    <property type="entry name" value="Carboxypeptidase regulatory domain-like"/>
    <property type="match status" value="1"/>
</dbReference>
<dbReference type="Proteomes" id="UP000252355">
    <property type="component" value="Unassembled WGS sequence"/>
</dbReference>
<protein>
    <recommendedName>
        <fullName evidence="2">Fibronectin type-III domain-containing protein</fullName>
    </recommendedName>
</protein>
<dbReference type="InterPro" id="IPR013783">
    <property type="entry name" value="Ig-like_fold"/>
</dbReference>
<feature type="domain" description="Fibronectin type-III" evidence="2">
    <location>
        <begin position="553"/>
        <end position="652"/>
    </location>
</feature>
<dbReference type="Gene3D" id="2.60.40.10">
    <property type="entry name" value="Immunoglobulins"/>
    <property type="match status" value="3"/>
</dbReference>
<gene>
    <name evidence="3" type="ORF">OZSIB_4223</name>
</gene>
<dbReference type="PROSITE" id="PS50853">
    <property type="entry name" value="FN3"/>
    <property type="match status" value="1"/>
</dbReference>
<dbReference type="InterPro" id="IPR032812">
    <property type="entry name" value="SbsA_Ig"/>
</dbReference>